<evidence type="ECO:0000256" key="1">
    <source>
        <dbReference type="ARBA" id="ARBA00011073"/>
    </source>
</evidence>
<evidence type="ECO:0000256" key="2">
    <source>
        <dbReference type="ARBA" id="ARBA00022729"/>
    </source>
</evidence>
<comment type="caution">
    <text evidence="3">The sequence shown here is derived from an EMBL/GenBank/DDBJ whole genome shotgun (WGS) entry which is preliminary data.</text>
</comment>
<dbReference type="GO" id="GO:0004252">
    <property type="term" value="F:serine-type endopeptidase activity"/>
    <property type="evidence" value="ECO:0007669"/>
    <property type="project" value="InterPro"/>
</dbReference>
<name>A0A2G9GSP0_9LAMI</name>
<dbReference type="PANTHER" id="PTHR10795">
    <property type="entry name" value="PROPROTEIN CONVERTASE SUBTILISIN/KEXIN"/>
    <property type="match status" value="1"/>
</dbReference>
<keyword evidence="4" id="KW-1185">Reference proteome</keyword>
<dbReference type="InterPro" id="IPR045051">
    <property type="entry name" value="SBT"/>
</dbReference>
<dbReference type="Proteomes" id="UP000231279">
    <property type="component" value="Unassembled WGS sequence"/>
</dbReference>
<reference evidence="4" key="1">
    <citation type="journal article" date="2018" name="Gigascience">
        <title>Genome assembly of the Pink Ipe (Handroanthus impetiginosus, Bignoniaceae), a highly valued, ecologically keystone Neotropical timber forest tree.</title>
        <authorList>
            <person name="Silva-Junior O.B."/>
            <person name="Grattapaglia D."/>
            <person name="Novaes E."/>
            <person name="Collevatti R.G."/>
        </authorList>
    </citation>
    <scope>NUCLEOTIDE SEQUENCE [LARGE SCALE GENOMIC DNA]</scope>
    <source>
        <strain evidence="4">cv. UFG-1</strain>
    </source>
</reference>
<keyword evidence="3" id="KW-0378">Hydrolase</keyword>
<evidence type="ECO:0000313" key="4">
    <source>
        <dbReference type="Proteomes" id="UP000231279"/>
    </source>
</evidence>
<protein>
    <submittedName>
        <fullName evidence="3">Cucumisin</fullName>
        <ecNumber evidence="3">3.4.21.25</ecNumber>
    </submittedName>
</protein>
<dbReference type="Gene3D" id="3.40.50.200">
    <property type="entry name" value="Peptidase S8/S53 domain"/>
    <property type="match status" value="1"/>
</dbReference>
<dbReference type="EC" id="3.4.21.25" evidence="3"/>
<dbReference type="AlphaFoldDB" id="A0A2G9GSP0"/>
<evidence type="ECO:0000313" key="3">
    <source>
        <dbReference type="EMBL" id="PIN08030.1"/>
    </source>
</evidence>
<comment type="similarity">
    <text evidence="1">Belongs to the peptidase S8 family.</text>
</comment>
<dbReference type="SUPFAM" id="SSF52743">
    <property type="entry name" value="Subtilisin-like"/>
    <property type="match status" value="1"/>
</dbReference>
<organism evidence="3 4">
    <name type="scientific">Handroanthus impetiginosus</name>
    <dbReference type="NCBI Taxonomy" id="429701"/>
    <lineage>
        <taxon>Eukaryota</taxon>
        <taxon>Viridiplantae</taxon>
        <taxon>Streptophyta</taxon>
        <taxon>Embryophyta</taxon>
        <taxon>Tracheophyta</taxon>
        <taxon>Spermatophyta</taxon>
        <taxon>Magnoliopsida</taxon>
        <taxon>eudicotyledons</taxon>
        <taxon>Gunneridae</taxon>
        <taxon>Pentapetalae</taxon>
        <taxon>asterids</taxon>
        <taxon>lamiids</taxon>
        <taxon>Lamiales</taxon>
        <taxon>Bignoniaceae</taxon>
        <taxon>Crescentiina</taxon>
        <taxon>Tabebuia alliance</taxon>
        <taxon>Handroanthus</taxon>
    </lineage>
</organism>
<dbReference type="GO" id="GO:0006508">
    <property type="term" value="P:proteolysis"/>
    <property type="evidence" value="ECO:0007669"/>
    <property type="project" value="InterPro"/>
</dbReference>
<gene>
    <name evidence="3" type="ORF">CDL12_19395</name>
</gene>
<sequence>MAAPHVVRAVAFLKRIHLNWITTAIQSTMMTTINVLDNYMNPIHEARFNRAATLLLIEAGFINPNKMLGPSLIHDTHKEDYINFL</sequence>
<accession>A0A2G9GSP0</accession>
<dbReference type="EMBL" id="NKXS01003927">
    <property type="protein sequence ID" value="PIN08030.1"/>
    <property type="molecule type" value="Genomic_DNA"/>
</dbReference>
<keyword evidence="2" id="KW-0732">Signal</keyword>
<proteinExistence type="inferred from homology"/>
<dbReference type="InterPro" id="IPR036852">
    <property type="entry name" value="Peptidase_S8/S53_dom_sf"/>
</dbReference>